<name>A0ABP1Q2Y2_9HEXA</name>
<comment type="caution">
    <text evidence="2">The sequence shown here is derived from an EMBL/GenBank/DDBJ whole genome shotgun (WGS) entry which is preliminary data.</text>
</comment>
<evidence type="ECO:0000256" key="1">
    <source>
        <dbReference type="SAM" id="Phobius"/>
    </source>
</evidence>
<dbReference type="EMBL" id="CAXLJM020000014">
    <property type="protein sequence ID" value="CAL8080440.1"/>
    <property type="molecule type" value="Genomic_DNA"/>
</dbReference>
<dbReference type="Proteomes" id="UP001642540">
    <property type="component" value="Unassembled WGS sequence"/>
</dbReference>
<accession>A0ABP1Q2Y2</accession>
<evidence type="ECO:0000313" key="3">
    <source>
        <dbReference type="Proteomes" id="UP001642540"/>
    </source>
</evidence>
<sequence>MKVMFQSFAQRQQALMNLVVQQSDKARSILEDDEVLHIQNGQRQRALRTFKARSRSNVKDRWKESESEPSYLNAKEEEEQLRELEESIKVLHDNTYRNQVDEGRVKVLQRKPWTISQPEYEKETEPVLEEMWDTLETGETDEIEQLLDDNPIFSVSPKLLVIALAISTFSLLFTICTAFRLREIMFNQLYDVLERSVRSFYVFQKLWELPIFKEYVLDSFKKISADNSSSTLPQLPL</sequence>
<feature type="transmembrane region" description="Helical" evidence="1">
    <location>
        <begin position="159"/>
        <end position="179"/>
    </location>
</feature>
<keyword evidence="3" id="KW-1185">Reference proteome</keyword>
<proteinExistence type="predicted"/>
<gene>
    <name evidence="2" type="ORF">ODALV1_LOCUS4646</name>
</gene>
<keyword evidence="1" id="KW-0812">Transmembrane</keyword>
<reference evidence="2 3" key="1">
    <citation type="submission" date="2024-08" db="EMBL/GenBank/DDBJ databases">
        <authorList>
            <person name="Cucini C."/>
            <person name="Frati F."/>
        </authorList>
    </citation>
    <scope>NUCLEOTIDE SEQUENCE [LARGE SCALE GENOMIC DNA]</scope>
</reference>
<organism evidence="2 3">
    <name type="scientific">Orchesella dallaii</name>
    <dbReference type="NCBI Taxonomy" id="48710"/>
    <lineage>
        <taxon>Eukaryota</taxon>
        <taxon>Metazoa</taxon>
        <taxon>Ecdysozoa</taxon>
        <taxon>Arthropoda</taxon>
        <taxon>Hexapoda</taxon>
        <taxon>Collembola</taxon>
        <taxon>Entomobryomorpha</taxon>
        <taxon>Entomobryoidea</taxon>
        <taxon>Orchesellidae</taxon>
        <taxon>Orchesellinae</taxon>
        <taxon>Orchesella</taxon>
    </lineage>
</organism>
<keyword evidence="1" id="KW-1133">Transmembrane helix</keyword>
<protein>
    <submittedName>
        <fullName evidence="2">Uncharacterized protein</fullName>
    </submittedName>
</protein>
<evidence type="ECO:0000313" key="2">
    <source>
        <dbReference type="EMBL" id="CAL8080440.1"/>
    </source>
</evidence>
<keyword evidence="1" id="KW-0472">Membrane</keyword>